<evidence type="ECO:0000256" key="8">
    <source>
        <dbReference type="RuleBase" id="RU362131"/>
    </source>
</evidence>
<evidence type="ECO:0000256" key="7">
    <source>
        <dbReference type="PIRSR" id="PIRSR604808-3"/>
    </source>
</evidence>
<dbReference type="GO" id="GO:0003906">
    <property type="term" value="F:DNA-(apurinic or apyrimidinic site) endonuclease activity"/>
    <property type="evidence" value="ECO:0007669"/>
    <property type="project" value="TreeGrafter"/>
</dbReference>
<feature type="binding site" evidence="6">
    <location>
        <position position="325"/>
    </location>
    <ligand>
        <name>Mg(2+)</name>
        <dbReference type="ChEBI" id="CHEBI:18420"/>
        <label>1</label>
    </ligand>
</feature>
<feature type="binding site" evidence="6">
    <location>
        <position position="72"/>
    </location>
    <ligand>
        <name>Mg(2+)</name>
        <dbReference type="ChEBI" id="CHEBI:18420"/>
        <label>1</label>
    </ligand>
</feature>
<dbReference type="Pfam" id="PF03372">
    <property type="entry name" value="Exo_endo_phos"/>
    <property type="match status" value="1"/>
</dbReference>
<dbReference type="PANTHER" id="PTHR22748:SF6">
    <property type="entry name" value="DNA-(APURINIC OR APYRIMIDINIC SITE) ENDONUCLEASE"/>
    <property type="match status" value="1"/>
</dbReference>
<organism evidence="10 11">
    <name type="scientific">Carpediemonas membranifera</name>
    <dbReference type="NCBI Taxonomy" id="201153"/>
    <lineage>
        <taxon>Eukaryota</taxon>
        <taxon>Metamonada</taxon>
        <taxon>Carpediemonas-like organisms</taxon>
        <taxon>Carpediemonas</taxon>
    </lineage>
</organism>
<feature type="active site" description="Proton donor/acceptor" evidence="5">
    <location>
        <position position="229"/>
    </location>
</feature>
<dbReference type="AlphaFoldDB" id="A0A8J6BW69"/>
<feature type="site" description="Important for catalytic activity" evidence="7">
    <location>
        <position position="300"/>
    </location>
</feature>
<feature type="active site" evidence="5">
    <location>
        <position position="182"/>
    </location>
</feature>
<keyword evidence="11" id="KW-1185">Reference proteome</keyword>
<feature type="site" description="Transition state stabilizer" evidence="7">
    <location>
        <position position="231"/>
    </location>
</feature>
<evidence type="ECO:0000259" key="9">
    <source>
        <dbReference type="Pfam" id="PF03372"/>
    </source>
</evidence>
<dbReference type="GO" id="GO:0008081">
    <property type="term" value="F:phosphoric diester hydrolase activity"/>
    <property type="evidence" value="ECO:0007669"/>
    <property type="project" value="TreeGrafter"/>
</dbReference>
<protein>
    <submittedName>
        <fullName evidence="10">DNA AP lyase APEX1</fullName>
    </submittedName>
</protein>
<dbReference type="InterPro" id="IPR005135">
    <property type="entry name" value="Endo/exonuclease/phosphatase"/>
</dbReference>
<dbReference type="PROSITE" id="PS51435">
    <property type="entry name" value="AP_NUCLEASE_F1_4"/>
    <property type="match status" value="1"/>
</dbReference>
<feature type="site" description="Interaction with DNA substrate" evidence="7">
    <location>
        <position position="326"/>
    </location>
</feature>
<dbReference type="GO" id="GO:0005634">
    <property type="term" value="C:nucleus"/>
    <property type="evidence" value="ECO:0007669"/>
    <property type="project" value="TreeGrafter"/>
</dbReference>
<dbReference type="InterPro" id="IPR036691">
    <property type="entry name" value="Endo/exonu/phosph_ase_sf"/>
</dbReference>
<feature type="binding site" evidence="6">
    <location>
        <position position="100"/>
    </location>
    <ligand>
        <name>Mg(2+)</name>
        <dbReference type="ChEBI" id="CHEBI:18420"/>
        <label>1</label>
    </ligand>
</feature>
<evidence type="ECO:0000256" key="2">
    <source>
        <dbReference type="ARBA" id="ARBA00022723"/>
    </source>
</evidence>
<comment type="caution">
    <text evidence="10">The sequence shown here is derived from an EMBL/GenBank/DDBJ whole genome shotgun (WGS) entry which is preliminary data.</text>
</comment>
<accession>A0A8J6BW69</accession>
<keyword evidence="8" id="KW-0227">DNA damage</keyword>
<dbReference type="PANTHER" id="PTHR22748">
    <property type="entry name" value="AP ENDONUCLEASE"/>
    <property type="match status" value="1"/>
</dbReference>
<dbReference type="CDD" id="cd09087">
    <property type="entry name" value="Ape1-like_AP-endo"/>
    <property type="match status" value="1"/>
</dbReference>
<gene>
    <name evidence="10" type="ORF">J8273_5115</name>
</gene>
<dbReference type="NCBIfam" id="TIGR00633">
    <property type="entry name" value="xth"/>
    <property type="match status" value="1"/>
</dbReference>
<sequence length="338" mass="38121">MAPADGDITQYFGKVPAKGKKKAAKKVDNHLIEEEKAFKENEKNIGAGEQDEDLDTPYGAAKVSHMKFVSFNVNGIRAALKKGIRYYVKKEQPDIIAFQETKIHSTKIHEIPLDHTNSLIDGYKVEWLSADRPGYSGVAIAYKEELDGKLTFKRRIGLDHAMDTEGRVMTVLGPGFALVACYTPNSGSKDSSTGWPARLDERVETWDVSFRNYVNSLREEGRVVLVTGDLNVAHEEIDIKNPKTNTKSAGFTPRERESFTALLDSGFIDTFRALYPKKVRYTWWSFRTNARARNIGWRLDYFLVDKEHEMTVVDSFVRSSVKGSDHCPVGCLVNMTKV</sequence>
<proteinExistence type="inferred from homology"/>
<reference evidence="10" key="1">
    <citation type="submission" date="2021-05" db="EMBL/GenBank/DDBJ databases">
        <title>A free-living protist that lacks canonical eukaryotic 1 DNA replication and segregation systems.</title>
        <authorList>
            <person name="Salas-Leiva D.E."/>
            <person name="Tromer E.C."/>
            <person name="Curtis B.A."/>
            <person name="Jerlstrom-Hultqvist J."/>
            <person name="Kolisko M."/>
            <person name="Yi Z."/>
            <person name="Salas-Leiva J.S."/>
            <person name="Gallot-Lavallee L."/>
            <person name="Kops G.J.P.L."/>
            <person name="Archibald J.M."/>
            <person name="Simpson A.G.B."/>
            <person name="Roger A.J."/>
        </authorList>
    </citation>
    <scope>NUCLEOTIDE SEQUENCE</scope>
    <source>
        <strain evidence="10">BICM</strain>
    </source>
</reference>
<dbReference type="GO" id="GO:0046872">
    <property type="term" value="F:metal ion binding"/>
    <property type="evidence" value="ECO:0007669"/>
    <property type="project" value="UniProtKB-KW"/>
</dbReference>
<dbReference type="GO" id="GO:0008311">
    <property type="term" value="F:double-stranded DNA 3'-5' DNA exonuclease activity"/>
    <property type="evidence" value="ECO:0007669"/>
    <property type="project" value="TreeGrafter"/>
</dbReference>
<dbReference type="Proteomes" id="UP000717585">
    <property type="component" value="Unassembled WGS sequence"/>
</dbReference>
<feature type="binding site" evidence="6">
    <location>
        <position position="326"/>
    </location>
    <ligand>
        <name>Mg(2+)</name>
        <dbReference type="ChEBI" id="CHEBI:18420"/>
        <label>1</label>
    </ligand>
</feature>
<dbReference type="EMBL" id="JAHDYR010000038">
    <property type="protein sequence ID" value="KAG9392136.1"/>
    <property type="molecule type" value="Genomic_DNA"/>
</dbReference>
<evidence type="ECO:0000256" key="1">
    <source>
        <dbReference type="ARBA" id="ARBA00007092"/>
    </source>
</evidence>
<evidence type="ECO:0000256" key="4">
    <source>
        <dbReference type="ARBA" id="ARBA00022842"/>
    </source>
</evidence>
<dbReference type="NCBIfam" id="TIGR00195">
    <property type="entry name" value="exoDNase_III"/>
    <property type="match status" value="1"/>
</dbReference>
<evidence type="ECO:0000313" key="10">
    <source>
        <dbReference type="EMBL" id="KAG9392136.1"/>
    </source>
</evidence>
<dbReference type="OrthoDB" id="498125at2759"/>
<evidence type="ECO:0000256" key="5">
    <source>
        <dbReference type="PIRSR" id="PIRSR604808-1"/>
    </source>
</evidence>
<dbReference type="Gene3D" id="3.60.10.10">
    <property type="entry name" value="Endonuclease/exonuclease/phosphatase"/>
    <property type="match status" value="1"/>
</dbReference>
<keyword evidence="8" id="KW-0234">DNA repair</keyword>
<name>A0A8J6BW69_9EUKA</name>
<keyword evidence="10" id="KW-0456">Lyase</keyword>
<evidence type="ECO:0000313" key="11">
    <source>
        <dbReference type="Proteomes" id="UP000717585"/>
    </source>
</evidence>
<dbReference type="InterPro" id="IPR004808">
    <property type="entry name" value="AP_endonuc_1"/>
</dbReference>
<comment type="cofactor">
    <cofactor evidence="6 8">
        <name>Mg(2+)</name>
        <dbReference type="ChEBI" id="CHEBI:18420"/>
    </cofactor>
    <cofactor evidence="6 8">
        <name>Mn(2+)</name>
        <dbReference type="ChEBI" id="CHEBI:29035"/>
    </cofactor>
    <text evidence="6 8">Probably binds two magnesium or manganese ions per subunit.</text>
</comment>
<evidence type="ECO:0000256" key="3">
    <source>
        <dbReference type="ARBA" id="ARBA00022801"/>
    </source>
</evidence>
<feature type="binding site" evidence="6">
    <location>
        <position position="231"/>
    </location>
    <ligand>
        <name>Mg(2+)</name>
        <dbReference type="ChEBI" id="CHEBI:18420"/>
        <label>1</label>
    </ligand>
</feature>
<feature type="active site" description="Proton acceptor" evidence="5">
    <location>
        <position position="326"/>
    </location>
</feature>
<keyword evidence="2 6" id="KW-0479">Metal-binding</keyword>
<dbReference type="SUPFAM" id="SSF56219">
    <property type="entry name" value="DNase I-like"/>
    <property type="match status" value="1"/>
</dbReference>
<keyword evidence="4 6" id="KW-0460">Magnesium</keyword>
<comment type="similarity">
    <text evidence="1 8">Belongs to the DNA repair enzymes AP/ExoA family.</text>
</comment>
<keyword evidence="3" id="KW-0378">Hydrolase</keyword>
<evidence type="ECO:0000256" key="6">
    <source>
        <dbReference type="PIRSR" id="PIRSR604808-2"/>
    </source>
</evidence>
<dbReference type="GO" id="GO:0006284">
    <property type="term" value="P:base-excision repair"/>
    <property type="evidence" value="ECO:0007669"/>
    <property type="project" value="TreeGrafter"/>
</dbReference>
<dbReference type="GO" id="GO:0016829">
    <property type="term" value="F:lyase activity"/>
    <property type="evidence" value="ECO:0007669"/>
    <property type="project" value="UniProtKB-KW"/>
</dbReference>
<feature type="domain" description="Endonuclease/exonuclease/phosphatase" evidence="9">
    <location>
        <begin position="69"/>
        <end position="326"/>
    </location>
</feature>
<feature type="binding site" evidence="6">
    <location>
        <position position="229"/>
    </location>
    <ligand>
        <name>Mg(2+)</name>
        <dbReference type="ChEBI" id="CHEBI:18420"/>
        <label>1</label>
    </ligand>
</feature>
<keyword evidence="6" id="KW-0464">Manganese</keyword>